<keyword evidence="7 10" id="KW-0472">Membrane</keyword>
<dbReference type="GO" id="GO:0005549">
    <property type="term" value="F:odorant binding"/>
    <property type="evidence" value="ECO:0007669"/>
    <property type="project" value="InterPro"/>
</dbReference>
<keyword evidence="3" id="KW-0716">Sensory transduction</keyword>
<protein>
    <recommendedName>
        <fullName evidence="13">Odorant receptor</fullName>
    </recommendedName>
</protein>
<evidence type="ECO:0000256" key="2">
    <source>
        <dbReference type="ARBA" id="ARBA00022475"/>
    </source>
</evidence>
<dbReference type="PANTHER" id="PTHR21137:SF35">
    <property type="entry name" value="ODORANT RECEPTOR 19A-RELATED"/>
    <property type="match status" value="1"/>
</dbReference>
<keyword evidence="5" id="KW-0552">Olfaction</keyword>
<evidence type="ECO:0000256" key="1">
    <source>
        <dbReference type="ARBA" id="ARBA00004651"/>
    </source>
</evidence>
<dbReference type="Pfam" id="PF02949">
    <property type="entry name" value="7tm_6"/>
    <property type="match status" value="2"/>
</dbReference>
<evidence type="ECO:0008006" key="13">
    <source>
        <dbReference type="Google" id="ProtNLM"/>
    </source>
</evidence>
<evidence type="ECO:0000256" key="5">
    <source>
        <dbReference type="ARBA" id="ARBA00022725"/>
    </source>
</evidence>
<accession>A0A9P0DEN7</accession>
<dbReference type="Proteomes" id="UP001153737">
    <property type="component" value="Chromosome 12"/>
</dbReference>
<evidence type="ECO:0000256" key="7">
    <source>
        <dbReference type="ARBA" id="ARBA00023136"/>
    </source>
</evidence>
<feature type="non-terminal residue" evidence="11">
    <location>
        <position position="1"/>
    </location>
</feature>
<feature type="transmembrane region" description="Helical" evidence="10">
    <location>
        <begin position="64"/>
        <end position="88"/>
    </location>
</feature>
<evidence type="ECO:0000256" key="10">
    <source>
        <dbReference type="SAM" id="Phobius"/>
    </source>
</evidence>
<evidence type="ECO:0000256" key="4">
    <source>
        <dbReference type="ARBA" id="ARBA00022692"/>
    </source>
</evidence>
<name>A0A9P0DEN7_PHACE</name>
<evidence type="ECO:0000256" key="8">
    <source>
        <dbReference type="ARBA" id="ARBA00023170"/>
    </source>
</evidence>
<evidence type="ECO:0000256" key="6">
    <source>
        <dbReference type="ARBA" id="ARBA00022989"/>
    </source>
</evidence>
<dbReference type="GO" id="GO:0004984">
    <property type="term" value="F:olfactory receptor activity"/>
    <property type="evidence" value="ECO:0007669"/>
    <property type="project" value="InterPro"/>
</dbReference>
<dbReference type="EMBL" id="OU896718">
    <property type="protein sequence ID" value="CAH1119197.1"/>
    <property type="molecule type" value="Genomic_DNA"/>
</dbReference>
<dbReference type="GO" id="GO:0007165">
    <property type="term" value="P:signal transduction"/>
    <property type="evidence" value="ECO:0007669"/>
    <property type="project" value="UniProtKB-KW"/>
</dbReference>
<keyword evidence="4 10" id="KW-0812">Transmembrane</keyword>
<evidence type="ECO:0000313" key="12">
    <source>
        <dbReference type="Proteomes" id="UP001153737"/>
    </source>
</evidence>
<reference evidence="11" key="2">
    <citation type="submission" date="2022-10" db="EMBL/GenBank/DDBJ databases">
        <authorList>
            <consortium name="ENA_rothamsted_submissions"/>
            <consortium name="culmorum"/>
            <person name="King R."/>
        </authorList>
    </citation>
    <scope>NUCLEOTIDE SEQUENCE</scope>
</reference>
<dbReference type="InterPro" id="IPR004117">
    <property type="entry name" value="7tm6_olfct_rcpt"/>
</dbReference>
<evidence type="ECO:0000256" key="9">
    <source>
        <dbReference type="ARBA" id="ARBA00023224"/>
    </source>
</evidence>
<dbReference type="GO" id="GO:0005886">
    <property type="term" value="C:plasma membrane"/>
    <property type="evidence" value="ECO:0007669"/>
    <property type="project" value="UniProtKB-SubCell"/>
</dbReference>
<keyword evidence="2" id="KW-1003">Cell membrane</keyword>
<dbReference type="AlphaFoldDB" id="A0A9P0DEN7"/>
<evidence type="ECO:0000256" key="3">
    <source>
        <dbReference type="ARBA" id="ARBA00022606"/>
    </source>
</evidence>
<keyword evidence="6 10" id="KW-1133">Transmembrane helix</keyword>
<keyword evidence="12" id="KW-1185">Reference proteome</keyword>
<feature type="transmembrane region" description="Helical" evidence="10">
    <location>
        <begin position="108"/>
        <end position="133"/>
    </location>
</feature>
<proteinExistence type="predicted"/>
<organism evidence="11 12">
    <name type="scientific">Phaedon cochleariae</name>
    <name type="common">Mustard beetle</name>
    <dbReference type="NCBI Taxonomy" id="80249"/>
    <lineage>
        <taxon>Eukaryota</taxon>
        <taxon>Metazoa</taxon>
        <taxon>Ecdysozoa</taxon>
        <taxon>Arthropoda</taxon>
        <taxon>Hexapoda</taxon>
        <taxon>Insecta</taxon>
        <taxon>Pterygota</taxon>
        <taxon>Neoptera</taxon>
        <taxon>Endopterygota</taxon>
        <taxon>Coleoptera</taxon>
        <taxon>Polyphaga</taxon>
        <taxon>Cucujiformia</taxon>
        <taxon>Chrysomeloidea</taxon>
        <taxon>Chrysomelidae</taxon>
        <taxon>Chrysomelinae</taxon>
        <taxon>Chrysomelini</taxon>
        <taxon>Phaedon</taxon>
    </lineage>
</organism>
<reference evidence="11" key="1">
    <citation type="submission" date="2022-01" db="EMBL/GenBank/DDBJ databases">
        <authorList>
            <person name="King R."/>
        </authorList>
    </citation>
    <scope>NUCLEOTIDE SEQUENCE</scope>
</reference>
<gene>
    <name evidence="11" type="ORF">PHAECO_LOCUS2855</name>
</gene>
<keyword evidence="8" id="KW-0675">Receptor</keyword>
<dbReference type="PANTHER" id="PTHR21137">
    <property type="entry name" value="ODORANT RECEPTOR"/>
    <property type="match status" value="1"/>
</dbReference>
<keyword evidence="9" id="KW-0807">Transducer</keyword>
<comment type="subcellular location">
    <subcellularLocation>
        <location evidence="1">Cell membrane</location>
        <topology evidence="1">Multi-pass membrane protein</topology>
    </subcellularLocation>
</comment>
<evidence type="ECO:0000313" key="11">
    <source>
        <dbReference type="EMBL" id="CAH1119197.1"/>
    </source>
</evidence>
<sequence>YVCAFSEMSIIIHGIIRSSSLFANRPGLASLLTQTKQFWNIHQLAISTEEKTYQKAFLDRTRHIFFFHLTFSVVTTFYISFSSLFSALTCYRPSWLPIYALWSYQVLVMQFAVLLPIVCFDTLLMTFISLTYLQFRLLNRQIETMMDADTASEIQEKICEVVDHHVFLINPDLGAIFKSGVYVYVALSGFIIIYSIPTQHLKDEAANVTNTAYSTKWYGTPEFGTSVLMMMANGRRYVKISAGSLIDINLQTSLATIKTMVSYCMFLRTVGLDQQEIHEY</sequence>